<proteinExistence type="predicted"/>
<sequence>MTQQTRDLPEITSNLTLSKPSLRLWDAIGLIVGIVIGAGIFETPALVAANAGSGSVALFVWLLGGGFSLIGALCYAELATAYPHPGGNYFYLQRAFGDRVATLFAWARLAVIQTGSIALLAFVFGDYMSQLWRLGSFSASLYAAIAILTLTVLQWIGIRQGIRTQNWLAVLQVGGLLLVCVAGLLVARGAGATPPPVVTGDRNIGSMLVFVLLTYGGWNEAVYISAELRNVQRNMARSLFWSLGIITGLYLLVNIAYLNGLGLQGMASSEAVAADMMRQALGAPGAVLISVIVAIATLCSINATIFTGARTNYALGHDFLPLSFLGKWNDRAAMPTNALWVQTAVAIGLIGIGSLTRQGFTTMVDYTAPVFWFFFLLVGISFFILRRKDADIERPFRVPFYPITPILFCLICGYMLYSSLVFTGWGALLGVVVLLLGIPLLWLHQRMRRTQSALKQ</sequence>
<name>A0A7C3PBD5_9CYAN</name>
<evidence type="ECO:0000256" key="5">
    <source>
        <dbReference type="SAM" id="Phobius"/>
    </source>
</evidence>
<gene>
    <name evidence="6" type="ORF">ENR64_05160</name>
</gene>
<dbReference type="GO" id="GO:0016020">
    <property type="term" value="C:membrane"/>
    <property type="evidence" value="ECO:0007669"/>
    <property type="project" value="UniProtKB-SubCell"/>
</dbReference>
<dbReference type="PANTHER" id="PTHR11785:SF512">
    <property type="entry name" value="SOBREMESA, ISOFORM B"/>
    <property type="match status" value="1"/>
</dbReference>
<feature type="transmembrane region" description="Helical" evidence="5">
    <location>
        <begin position="423"/>
        <end position="443"/>
    </location>
</feature>
<evidence type="ECO:0000256" key="3">
    <source>
        <dbReference type="ARBA" id="ARBA00022989"/>
    </source>
</evidence>
<evidence type="ECO:0000256" key="2">
    <source>
        <dbReference type="ARBA" id="ARBA00022692"/>
    </source>
</evidence>
<organism evidence="6">
    <name type="scientific">Oscillatoriales cyanobacterium SpSt-418</name>
    <dbReference type="NCBI Taxonomy" id="2282169"/>
    <lineage>
        <taxon>Bacteria</taxon>
        <taxon>Bacillati</taxon>
        <taxon>Cyanobacteriota</taxon>
        <taxon>Cyanophyceae</taxon>
        <taxon>Oscillatoriophycideae</taxon>
        <taxon>Oscillatoriales</taxon>
    </lineage>
</organism>
<feature type="transmembrane region" description="Helical" evidence="5">
    <location>
        <begin position="59"/>
        <end position="82"/>
    </location>
</feature>
<dbReference type="Gene3D" id="1.20.1740.10">
    <property type="entry name" value="Amino acid/polyamine transporter I"/>
    <property type="match status" value="1"/>
</dbReference>
<evidence type="ECO:0000313" key="6">
    <source>
        <dbReference type="EMBL" id="HFM97152.1"/>
    </source>
</evidence>
<protein>
    <submittedName>
        <fullName evidence="6">Amino acid permease</fullName>
    </submittedName>
</protein>
<comment type="caution">
    <text evidence="6">The sequence shown here is derived from an EMBL/GenBank/DDBJ whole genome shotgun (WGS) entry which is preliminary data.</text>
</comment>
<keyword evidence="2 5" id="KW-0812">Transmembrane</keyword>
<dbReference type="GO" id="GO:0015179">
    <property type="term" value="F:L-amino acid transmembrane transporter activity"/>
    <property type="evidence" value="ECO:0007669"/>
    <property type="project" value="TreeGrafter"/>
</dbReference>
<feature type="transmembrane region" description="Helical" evidence="5">
    <location>
        <begin position="280"/>
        <end position="301"/>
    </location>
</feature>
<keyword evidence="4 5" id="KW-0472">Membrane</keyword>
<keyword evidence="3 5" id="KW-1133">Transmembrane helix</keyword>
<dbReference type="InterPro" id="IPR002293">
    <property type="entry name" value="AA/rel_permease1"/>
</dbReference>
<feature type="transmembrane region" description="Helical" evidence="5">
    <location>
        <begin position="368"/>
        <end position="386"/>
    </location>
</feature>
<feature type="transmembrane region" description="Helical" evidence="5">
    <location>
        <begin position="137"/>
        <end position="156"/>
    </location>
</feature>
<dbReference type="AlphaFoldDB" id="A0A7C3PBD5"/>
<dbReference type="Pfam" id="PF13520">
    <property type="entry name" value="AA_permease_2"/>
    <property type="match status" value="1"/>
</dbReference>
<feature type="transmembrane region" description="Helical" evidence="5">
    <location>
        <begin position="398"/>
        <end position="417"/>
    </location>
</feature>
<feature type="transmembrane region" description="Helical" evidence="5">
    <location>
        <begin position="238"/>
        <end position="260"/>
    </location>
</feature>
<comment type="subcellular location">
    <subcellularLocation>
        <location evidence="1">Membrane</location>
        <topology evidence="1">Multi-pass membrane protein</topology>
    </subcellularLocation>
</comment>
<feature type="transmembrane region" description="Helical" evidence="5">
    <location>
        <begin position="103"/>
        <end position="125"/>
    </location>
</feature>
<dbReference type="PANTHER" id="PTHR11785">
    <property type="entry name" value="AMINO ACID TRANSPORTER"/>
    <property type="match status" value="1"/>
</dbReference>
<feature type="transmembrane region" description="Helical" evidence="5">
    <location>
        <begin position="207"/>
        <end position="226"/>
    </location>
</feature>
<reference evidence="6" key="1">
    <citation type="journal article" date="2020" name="mSystems">
        <title>Genome- and Community-Level Interaction Insights into Carbon Utilization and Element Cycling Functions of Hydrothermarchaeota in Hydrothermal Sediment.</title>
        <authorList>
            <person name="Zhou Z."/>
            <person name="Liu Y."/>
            <person name="Xu W."/>
            <person name="Pan J."/>
            <person name="Luo Z.H."/>
            <person name="Li M."/>
        </authorList>
    </citation>
    <scope>NUCLEOTIDE SEQUENCE [LARGE SCALE GENOMIC DNA]</scope>
    <source>
        <strain evidence="6">SpSt-418</strain>
    </source>
</reference>
<feature type="transmembrane region" description="Helical" evidence="5">
    <location>
        <begin position="24"/>
        <end position="47"/>
    </location>
</feature>
<dbReference type="PIRSF" id="PIRSF006060">
    <property type="entry name" value="AA_transporter"/>
    <property type="match status" value="1"/>
</dbReference>
<evidence type="ECO:0000256" key="4">
    <source>
        <dbReference type="ARBA" id="ARBA00023136"/>
    </source>
</evidence>
<evidence type="ECO:0000256" key="1">
    <source>
        <dbReference type="ARBA" id="ARBA00004141"/>
    </source>
</evidence>
<dbReference type="EMBL" id="DSRU01000057">
    <property type="protein sequence ID" value="HFM97152.1"/>
    <property type="molecule type" value="Genomic_DNA"/>
</dbReference>
<feature type="transmembrane region" description="Helical" evidence="5">
    <location>
        <begin position="168"/>
        <end position="187"/>
    </location>
</feature>
<dbReference type="InterPro" id="IPR050598">
    <property type="entry name" value="AminoAcid_Transporter"/>
</dbReference>
<feature type="transmembrane region" description="Helical" evidence="5">
    <location>
        <begin position="337"/>
        <end position="356"/>
    </location>
</feature>
<accession>A0A7C3PBD5</accession>